<dbReference type="InterPro" id="IPR057695">
    <property type="entry name" value="DUF7935"/>
</dbReference>
<dbReference type="OrthoDB" id="1493032at2"/>
<dbReference type="Proteomes" id="UP000199513">
    <property type="component" value="Unassembled WGS sequence"/>
</dbReference>
<organism evidence="1 2">
    <name type="scientific">Thermoflexibacter ruber</name>
    <dbReference type="NCBI Taxonomy" id="1003"/>
    <lineage>
        <taxon>Bacteria</taxon>
        <taxon>Pseudomonadati</taxon>
        <taxon>Bacteroidota</taxon>
        <taxon>Cytophagia</taxon>
        <taxon>Cytophagales</taxon>
        <taxon>Thermoflexibacteraceae</taxon>
        <taxon>Thermoflexibacter</taxon>
    </lineage>
</organism>
<accession>A0A1I2AEE1</accession>
<dbReference type="AlphaFoldDB" id="A0A1I2AEE1"/>
<dbReference type="RefSeq" id="WP_091538345.1">
    <property type="nucleotide sequence ID" value="NZ_FONY01000001.1"/>
</dbReference>
<proteinExistence type="predicted"/>
<dbReference type="STRING" id="1003.SAMN04488541_1001140"/>
<dbReference type="EMBL" id="FONY01000001">
    <property type="protein sequence ID" value="SFE42341.1"/>
    <property type="molecule type" value="Genomic_DNA"/>
</dbReference>
<evidence type="ECO:0000313" key="2">
    <source>
        <dbReference type="Proteomes" id="UP000199513"/>
    </source>
</evidence>
<name>A0A1I2AEE1_9BACT</name>
<reference evidence="1 2" key="1">
    <citation type="submission" date="2016-10" db="EMBL/GenBank/DDBJ databases">
        <authorList>
            <person name="de Groot N.N."/>
        </authorList>
    </citation>
    <scope>NUCLEOTIDE SEQUENCE [LARGE SCALE GENOMIC DNA]</scope>
    <source>
        <strain>GEY</strain>
        <strain evidence="2">DSM 9560</strain>
    </source>
</reference>
<dbReference type="Pfam" id="PF25589">
    <property type="entry name" value="DUF7935"/>
    <property type="match status" value="1"/>
</dbReference>
<evidence type="ECO:0000313" key="1">
    <source>
        <dbReference type="EMBL" id="SFE42341.1"/>
    </source>
</evidence>
<sequence length="173" mass="20197">MELLLDLVKIILPSSLVLYGMYLTVKSFLSKDFDNQLIKLKAKNVETVLPLRLQAYERMSLFLERMTPNNLLIRLNDNAYNVGELQEILLFEIRQEFNHNLSQQIYMSDEAWQHIKDAVENLLALINDAASELQKDEPALQLVKKIFARVIDNQDDITGHALRFIKNEVRTYF</sequence>
<protein>
    <submittedName>
        <fullName evidence="1">Uncharacterized protein</fullName>
    </submittedName>
</protein>
<keyword evidence="2" id="KW-1185">Reference proteome</keyword>
<gene>
    <name evidence="1" type="ORF">SAMN04488541_1001140</name>
</gene>